<evidence type="ECO:0000313" key="2">
    <source>
        <dbReference type="Proteomes" id="UP000789831"/>
    </source>
</evidence>
<sequence length="251" mass="28524">SAPSTPLTSVRVDSKLSNSLDLIHRPIVRRPAIRLDGNIGTVESRFMGVLRKWLRFEDTDFIIDVPTALSAITSLLTNTKSWSWKLFIRKSCKCQLWAKILSDAFSMAGICFEPIWELHHFFPVNAGKGSGRSDFATVFISEDKCQYAFFMLEFEVDEFEIHKDHAVILAEAVFEMNRTLSAACNPSPNEVTAIRMHIALANDTYVKFGALRPIYNKDQTALVYAYDQNQCIFNLHTGCIKQDMKKCLEID</sequence>
<accession>A0A9N9B4A3</accession>
<feature type="non-terminal residue" evidence="1">
    <location>
        <position position="1"/>
    </location>
</feature>
<dbReference type="EMBL" id="CAJVPL010001068">
    <property type="protein sequence ID" value="CAG8550624.1"/>
    <property type="molecule type" value="Genomic_DNA"/>
</dbReference>
<organism evidence="1 2">
    <name type="scientific">Ambispora gerdemannii</name>
    <dbReference type="NCBI Taxonomy" id="144530"/>
    <lineage>
        <taxon>Eukaryota</taxon>
        <taxon>Fungi</taxon>
        <taxon>Fungi incertae sedis</taxon>
        <taxon>Mucoromycota</taxon>
        <taxon>Glomeromycotina</taxon>
        <taxon>Glomeromycetes</taxon>
        <taxon>Archaeosporales</taxon>
        <taxon>Ambisporaceae</taxon>
        <taxon>Ambispora</taxon>
    </lineage>
</organism>
<comment type="caution">
    <text evidence="1">The sequence shown here is derived from an EMBL/GenBank/DDBJ whole genome shotgun (WGS) entry which is preliminary data.</text>
</comment>
<name>A0A9N9B4A3_9GLOM</name>
<reference evidence="1" key="1">
    <citation type="submission" date="2021-06" db="EMBL/GenBank/DDBJ databases">
        <authorList>
            <person name="Kallberg Y."/>
            <person name="Tangrot J."/>
            <person name="Rosling A."/>
        </authorList>
    </citation>
    <scope>NUCLEOTIDE SEQUENCE</scope>
    <source>
        <strain evidence="1">MT106</strain>
    </source>
</reference>
<dbReference type="Proteomes" id="UP000789831">
    <property type="component" value="Unassembled WGS sequence"/>
</dbReference>
<protein>
    <submittedName>
        <fullName evidence="1">10329_t:CDS:1</fullName>
    </submittedName>
</protein>
<gene>
    <name evidence="1" type="ORF">AGERDE_LOCUS6648</name>
</gene>
<evidence type="ECO:0000313" key="1">
    <source>
        <dbReference type="EMBL" id="CAG8550624.1"/>
    </source>
</evidence>
<proteinExistence type="predicted"/>
<dbReference type="OrthoDB" id="2355419at2759"/>
<dbReference type="AlphaFoldDB" id="A0A9N9B4A3"/>
<keyword evidence="2" id="KW-1185">Reference proteome</keyword>